<dbReference type="HOGENOM" id="CLU_016838_1_0_0"/>
<keyword evidence="6" id="KW-1185">Reference proteome</keyword>
<dbReference type="Gene3D" id="3.40.50.1980">
    <property type="entry name" value="Nitrogenase molybdenum iron protein domain"/>
    <property type="match status" value="2"/>
</dbReference>
<dbReference type="AlphaFoldDB" id="A0A081C5J4"/>
<feature type="chain" id="PRO_5005411127" evidence="4">
    <location>
        <begin position="24"/>
        <end position="296"/>
    </location>
</feature>
<dbReference type="eggNOG" id="COG0803">
    <property type="taxonomic scope" value="Bacteria"/>
</dbReference>
<dbReference type="Proteomes" id="UP000030661">
    <property type="component" value="Unassembled WGS sequence"/>
</dbReference>
<gene>
    <name evidence="5" type="ORF">U27_06835</name>
</gene>
<name>A0A081C5J4_VECG1</name>
<keyword evidence="3 4" id="KW-0732">Signal</keyword>
<dbReference type="EMBL" id="DF820471">
    <property type="protein sequence ID" value="GAK59849.1"/>
    <property type="molecule type" value="Genomic_DNA"/>
</dbReference>
<evidence type="ECO:0000256" key="3">
    <source>
        <dbReference type="ARBA" id="ARBA00022729"/>
    </source>
</evidence>
<organism evidence="5 6">
    <name type="scientific">Vecturithrix granuli</name>
    <dbReference type="NCBI Taxonomy" id="1499967"/>
    <lineage>
        <taxon>Bacteria</taxon>
        <taxon>Candidatus Moduliflexota</taxon>
        <taxon>Candidatus Vecturitrichia</taxon>
        <taxon>Candidatus Vecturitrichales</taxon>
        <taxon>Candidatus Vecturitrichaceae</taxon>
        <taxon>Candidatus Vecturithrix</taxon>
    </lineage>
</organism>
<dbReference type="InterPro" id="IPR006127">
    <property type="entry name" value="ZnuA-like"/>
</dbReference>
<accession>A0A081C5J4</accession>
<reference evidence="5 6" key="1">
    <citation type="journal article" date="2015" name="PeerJ">
        <title>First genomic representation of candidate bacterial phylum KSB3 points to enhanced environmental sensing as a trigger of wastewater bulking.</title>
        <authorList>
            <person name="Sekiguchi Y."/>
            <person name="Ohashi A."/>
            <person name="Parks D.H."/>
            <person name="Yamauchi T."/>
            <person name="Tyson G.W."/>
            <person name="Hugenholtz P."/>
        </authorList>
    </citation>
    <scope>NUCLEOTIDE SEQUENCE [LARGE SCALE GENOMIC DNA]</scope>
</reference>
<dbReference type="STRING" id="1499967.U27_06835"/>
<dbReference type="PANTHER" id="PTHR42953">
    <property type="entry name" value="HIGH-AFFINITY ZINC UPTAKE SYSTEM PROTEIN ZNUA-RELATED"/>
    <property type="match status" value="1"/>
</dbReference>
<evidence type="ECO:0000313" key="5">
    <source>
        <dbReference type="EMBL" id="GAK59849.1"/>
    </source>
</evidence>
<protein>
    <submittedName>
        <fullName evidence="5">Zinc ABC-transporter zinc-binding protein component</fullName>
    </submittedName>
</protein>
<keyword evidence="2" id="KW-0813">Transport</keyword>
<feature type="signal peptide" evidence="4">
    <location>
        <begin position="1"/>
        <end position="23"/>
    </location>
</feature>
<dbReference type="Pfam" id="PF01297">
    <property type="entry name" value="ZnuA"/>
    <property type="match status" value="1"/>
</dbReference>
<evidence type="ECO:0000256" key="4">
    <source>
        <dbReference type="SAM" id="SignalP"/>
    </source>
</evidence>
<dbReference type="PANTHER" id="PTHR42953:SF3">
    <property type="entry name" value="HIGH-AFFINITY ZINC UPTAKE SYSTEM PROTEIN ZNUA"/>
    <property type="match status" value="1"/>
</dbReference>
<evidence type="ECO:0000313" key="6">
    <source>
        <dbReference type="Proteomes" id="UP000030661"/>
    </source>
</evidence>
<dbReference type="GO" id="GO:0046872">
    <property type="term" value="F:metal ion binding"/>
    <property type="evidence" value="ECO:0007669"/>
    <property type="project" value="InterPro"/>
</dbReference>
<comment type="similarity">
    <text evidence="1">Belongs to the bacterial solute-binding protein 9 family.</text>
</comment>
<evidence type="ECO:0000256" key="1">
    <source>
        <dbReference type="ARBA" id="ARBA00011028"/>
    </source>
</evidence>
<proteinExistence type="inferred from homology"/>
<dbReference type="GO" id="GO:0030001">
    <property type="term" value="P:metal ion transport"/>
    <property type="evidence" value="ECO:0007669"/>
    <property type="project" value="InterPro"/>
</dbReference>
<evidence type="ECO:0000256" key="2">
    <source>
        <dbReference type="ARBA" id="ARBA00022448"/>
    </source>
</evidence>
<dbReference type="SUPFAM" id="SSF53807">
    <property type="entry name" value="Helical backbone' metal receptor"/>
    <property type="match status" value="1"/>
</dbReference>
<dbReference type="InterPro" id="IPR050492">
    <property type="entry name" value="Bact_metal-bind_prot9"/>
</dbReference>
<sequence>MMKKYIILSLILNVLLLLPLASAAEKVQVLVSIPPQSYFVQRIGGELVDVVSMLPPGAFPHTFEPTAKQMKALSRAELYVRIQVEFEQAWWDKIVAVNPGMYVVDSTQGIDFLEGTAHHHEEGTEAAKDEHEHNGRDPHIWLSPAAVKLQAEAIYQGLIHVDPVHQNTYLINKEQFLVDLETLDQEIRQILAGLKNRTFMVFHPSWAYFARDYQLQQLSIELEGKEPSAADMAQIMKTAQVENIQVIFVQPQTSQRSVEIIARQIGAQVKVLDPLAANWLENMRHVAKTLAESLQQ</sequence>